<feature type="region of interest" description="Disordered" evidence="1">
    <location>
        <begin position="1"/>
        <end position="113"/>
    </location>
</feature>
<feature type="compositionally biased region" description="Acidic residues" evidence="1">
    <location>
        <begin position="81"/>
        <end position="105"/>
    </location>
</feature>
<keyword evidence="2" id="KW-0472">Membrane</keyword>
<name>A0A8H4RL35_9HELO</name>
<dbReference type="OrthoDB" id="4271679at2759"/>
<accession>A0A8H4RL35</accession>
<feature type="compositionally biased region" description="Basic and acidic residues" evidence="1">
    <location>
        <begin position="64"/>
        <end position="80"/>
    </location>
</feature>
<dbReference type="Proteomes" id="UP000566819">
    <property type="component" value="Unassembled WGS sequence"/>
</dbReference>
<proteinExistence type="predicted"/>
<comment type="caution">
    <text evidence="3">The sequence shown here is derived from an EMBL/GenBank/DDBJ whole genome shotgun (WGS) entry which is preliminary data.</text>
</comment>
<protein>
    <submittedName>
        <fullName evidence="3">Uncharacterized protein</fullName>
    </submittedName>
</protein>
<reference evidence="3 4" key="1">
    <citation type="submission" date="2020-03" db="EMBL/GenBank/DDBJ databases">
        <title>Draft Genome Sequence of Cudoniella acicularis.</title>
        <authorList>
            <person name="Buettner E."/>
            <person name="Kellner H."/>
        </authorList>
    </citation>
    <scope>NUCLEOTIDE SEQUENCE [LARGE SCALE GENOMIC DNA]</scope>
    <source>
        <strain evidence="3 4">DSM 108380</strain>
    </source>
</reference>
<evidence type="ECO:0000256" key="2">
    <source>
        <dbReference type="SAM" id="Phobius"/>
    </source>
</evidence>
<keyword evidence="2" id="KW-1133">Transmembrane helix</keyword>
<sequence>MPMPPAAKETAAASTDEAPRVGTSLAAKRFREDDPGMASSPSSQVGGKKKRQNCGDVIVIDPLSKLEQEVNSRDTIRDEVGTVEDDTEENSEEPDSGEGESDDSESSGPGQGDIIELDREDIKEQLTSGSSILVLETTSNWRSYCRANFCIPQLLRGRPNIECDYRFNLMDRTGQRRSDMAWYSQPNRFFHISCIEHLFDLREILDQGWMKMEGGISLVGIFGNTVQEERFPTIIEEWFENKGSVFTIDEYKAYKKACETRERERSSRWITHCIKNGEDEKHEEQCSCAWEMPEINKSDYFPEERTPHLLSQVLASLAKVSQIDRLTEKLLINLKDMSAKQGTKLLKILAETIKENREQNTRRQRPQLLLRNDAEQFWHFVKNRGYVDMEISYPRRSRASHFFFWVFGVVTCHAFCYIGEHVLKEYKSTSTARLNTAFFLTFEVDSDEDTIEISILTDSCIFKLWNNTIGGVSIDRRYDNDFLDSVKDFFKTRTVLEFENYEATPASENCS</sequence>
<organism evidence="3 4">
    <name type="scientific">Cudoniella acicularis</name>
    <dbReference type="NCBI Taxonomy" id="354080"/>
    <lineage>
        <taxon>Eukaryota</taxon>
        <taxon>Fungi</taxon>
        <taxon>Dikarya</taxon>
        <taxon>Ascomycota</taxon>
        <taxon>Pezizomycotina</taxon>
        <taxon>Leotiomycetes</taxon>
        <taxon>Helotiales</taxon>
        <taxon>Tricladiaceae</taxon>
        <taxon>Cudoniella</taxon>
    </lineage>
</organism>
<feature type="transmembrane region" description="Helical" evidence="2">
    <location>
        <begin position="402"/>
        <end position="423"/>
    </location>
</feature>
<evidence type="ECO:0000256" key="1">
    <source>
        <dbReference type="SAM" id="MobiDB-lite"/>
    </source>
</evidence>
<dbReference type="AlphaFoldDB" id="A0A8H4RL35"/>
<keyword evidence="4" id="KW-1185">Reference proteome</keyword>
<dbReference type="EMBL" id="JAAMPI010000464">
    <property type="protein sequence ID" value="KAF4631231.1"/>
    <property type="molecule type" value="Genomic_DNA"/>
</dbReference>
<evidence type="ECO:0000313" key="3">
    <source>
        <dbReference type="EMBL" id="KAF4631231.1"/>
    </source>
</evidence>
<evidence type="ECO:0000313" key="4">
    <source>
        <dbReference type="Proteomes" id="UP000566819"/>
    </source>
</evidence>
<keyword evidence="2" id="KW-0812">Transmembrane</keyword>
<gene>
    <name evidence="3" type="ORF">G7Y89_g6901</name>
</gene>